<reference evidence="2" key="1">
    <citation type="submission" date="2023-06" db="EMBL/GenBank/DDBJ databases">
        <title>Black Yeasts Isolated from many extreme environments.</title>
        <authorList>
            <person name="Coleine C."/>
            <person name="Stajich J.E."/>
            <person name="Selbmann L."/>
        </authorList>
    </citation>
    <scope>NUCLEOTIDE SEQUENCE</scope>
    <source>
        <strain evidence="2">CCFEE 5200</strain>
    </source>
</reference>
<comment type="caution">
    <text evidence="2">The sequence shown here is derived from an EMBL/GenBank/DDBJ whole genome shotgun (WGS) entry which is preliminary data.</text>
</comment>
<dbReference type="Proteomes" id="UP001175353">
    <property type="component" value="Unassembled WGS sequence"/>
</dbReference>
<organism evidence="2 3">
    <name type="scientific">Friedmanniomyces endolithicus</name>
    <dbReference type="NCBI Taxonomy" id="329885"/>
    <lineage>
        <taxon>Eukaryota</taxon>
        <taxon>Fungi</taxon>
        <taxon>Dikarya</taxon>
        <taxon>Ascomycota</taxon>
        <taxon>Pezizomycotina</taxon>
        <taxon>Dothideomycetes</taxon>
        <taxon>Dothideomycetidae</taxon>
        <taxon>Mycosphaerellales</taxon>
        <taxon>Teratosphaeriaceae</taxon>
        <taxon>Friedmanniomyces</taxon>
    </lineage>
</organism>
<protein>
    <submittedName>
        <fullName evidence="2">Uncharacterized protein</fullName>
    </submittedName>
</protein>
<accession>A0AAN6H869</accession>
<dbReference type="AlphaFoldDB" id="A0AAN6H869"/>
<evidence type="ECO:0000313" key="3">
    <source>
        <dbReference type="Proteomes" id="UP001175353"/>
    </source>
</evidence>
<feature type="compositionally biased region" description="Basic and acidic residues" evidence="1">
    <location>
        <begin position="327"/>
        <end position="343"/>
    </location>
</feature>
<keyword evidence="3" id="KW-1185">Reference proteome</keyword>
<evidence type="ECO:0000256" key="1">
    <source>
        <dbReference type="SAM" id="MobiDB-lite"/>
    </source>
</evidence>
<proteinExistence type="predicted"/>
<sequence>MDKFSNFVGYNPYAAIAPVMGEQPIKQSDDEFAGLMEFLDGQPGQSFGVRDSRQSAFELTPGGYAGARTLPMADFRAMPASSSCSPDIFRHSFEPMHGLDLGLYKSTMSTISAVPASDFGASNGLQDPPKLTTGGDMGVQWPREVDLSATQWAPLRSCDGLSSQVAPSTGLGKAPQSQFAPQGCLEDAVGWAPQGRRAAVSVGSNALMLPQSHYLPFSSFAHMDRQALSGQSVAAISAAPDAFVQPQSQFAAPFFAEDANIGAPYYGRGPTTFSAVPHPVTHPYGQFALPPSVGDAIMQAPYQRAPAATPVMPHATVLGQRTPSPWKEADKQADGKSADREGSAMEEEPAAGPSGERQKRKSNNPRGAYRGLRTAKYIHMKRCREQGRCLAECRLAIDFPKFYARSLTEWVPGS</sequence>
<dbReference type="EMBL" id="JAUJLE010000346">
    <property type="protein sequence ID" value="KAK0959751.1"/>
    <property type="molecule type" value="Genomic_DNA"/>
</dbReference>
<evidence type="ECO:0000313" key="2">
    <source>
        <dbReference type="EMBL" id="KAK0959751.1"/>
    </source>
</evidence>
<gene>
    <name evidence="2" type="ORF">LTR91_020688</name>
</gene>
<name>A0AAN6H869_9PEZI</name>
<feature type="region of interest" description="Disordered" evidence="1">
    <location>
        <begin position="317"/>
        <end position="370"/>
    </location>
</feature>